<protein>
    <recommendedName>
        <fullName evidence="6">Xylanolytic transcriptional activator regulatory domain-containing protein</fullName>
    </recommendedName>
</protein>
<evidence type="ECO:0000259" key="6">
    <source>
        <dbReference type="Pfam" id="PF04082"/>
    </source>
</evidence>
<evidence type="ECO:0000313" key="7">
    <source>
        <dbReference type="EMBL" id="KEF53153.1"/>
    </source>
</evidence>
<feature type="domain" description="Xylanolytic transcriptional activator regulatory" evidence="6">
    <location>
        <begin position="99"/>
        <end position="241"/>
    </location>
</feature>
<feature type="region of interest" description="Disordered" evidence="5">
    <location>
        <begin position="48"/>
        <end position="70"/>
    </location>
</feature>
<dbReference type="GO" id="GO:0000978">
    <property type="term" value="F:RNA polymerase II cis-regulatory region sequence-specific DNA binding"/>
    <property type="evidence" value="ECO:0007669"/>
    <property type="project" value="TreeGrafter"/>
</dbReference>
<dbReference type="GO" id="GO:0006351">
    <property type="term" value="P:DNA-templated transcription"/>
    <property type="evidence" value="ECO:0007669"/>
    <property type="project" value="InterPro"/>
</dbReference>
<sequence length="669" mass="75454">MAHSQIHTSDPAGHGVSSRCIEPYGFEQLMHPIDLAIDQRADTRVRSTLPLDSVDSPQISTTPDDSNKNSEVDCECDRVLDAMQCRLPLRRHADSLVAIFFSRHQRMLPVLHESTFMKQYHALWESTYTISRQNTQKLPSCLGLCKQKSKGTLFPATLNVVFSLGALFASRDAERNSEQAREYFRLAESIDILQALDGEVGIELVQLALLMGFYLQSTERFSKCWNIGGLAIRMAQNMGLHFSISEACKRGLLSPRSTQLDCEMRPLLVSASGKFLKLPEPIDDQLLSNEVGNPKVQPKDFHSPMEYYTETAKLYKILGQVLEKQEPELISDSFSTTQSILGLDVKIMEWQSNLPRHLKQEPLPVDMDFSDDHISEFFLPESLGILDFPALARRLHCRFLHTRILILRPALESLFQKQQRQKPDVVFGLPKTGILQDSLVRSIAAQCVLLAIDLVNYLATQIRTETFLCWWYNISFLHVCGSALLMGRLCTFDKGEIPLGSLCRSWTLCLQHLSNYEKLSKIARKSSYLLQESAKRLIGPQDLQVREDDDEALLDEPFHHDSTQTIRSYMATNLFGFEHSSHPVTLASQLDTTPAVAKNVSSQSRQDPENTSAPSFTFGQDEIGHAFSDLTGHDLWDSTLDGYSSWPLMPPISQLVMLPLQFDGSNNLS</sequence>
<feature type="compositionally biased region" description="Polar residues" evidence="5">
    <location>
        <begin position="55"/>
        <end position="64"/>
    </location>
</feature>
<dbReference type="VEuPathDB" id="FungiDB:A1O9_10601"/>
<dbReference type="GO" id="GO:0000981">
    <property type="term" value="F:DNA-binding transcription factor activity, RNA polymerase II-specific"/>
    <property type="evidence" value="ECO:0007669"/>
    <property type="project" value="TreeGrafter"/>
</dbReference>
<gene>
    <name evidence="7" type="ORF">A1O9_10601</name>
</gene>
<dbReference type="PANTHER" id="PTHR47424:SF3">
    <property type="entry name" value="REGULATORY PROTEIN GAL4"/>
    <property type="match status" value="1"/>
</dbReference>
<keyword evidence="4" id="KW-0539">Nucleus</keyword>
<evidence type="ECO:0000256" key="4">
    <source>
        <dbReference type="ARBA" id="ARBA00023242"/>
    </source>
</evidence>
<feature type="region of interest" description="Disordered" evidence="5">
    <location>
        <begin position="598"/>
        <end position="618"/>
    </location>
</feature>
<keyword evidence="8" id="KW-1185">Reference proteome</keyword>
<evidence type="ECO:0000256" key="5">
    <source>
        <dbReference type="SAM" id="MobiDB-lite"/>
    </source>
</evidence>
<evidence type="ECO:0000313" key="8">
    <source>
        <dbReference type="Proteomes" id="UP000027920"/>
    </source>
</evidence>
<comment type="caution">
    <text evidence="7">The sequence shown here is derived from an EMBL/GenBank/DDBJ whole genome shotgun (WGS) entry which is preliminary data.</text>
</comment>
<evidence type="ECO:0000256" key="2">
    <source>
        <dbReference type="ARBA" id="ARBA00023125"/>
    </source>
</evidence>
<dbReference type="Pfam" id="PF04082">
    <property type="entry name" value="Fungal_trans"/>
    <property type="match status" value="1"/>
</dbReference>
<dbReference type="HOGENOM" id="CLU_024799_0_0_1"/>
<dbReference type="PANTHER" id="PTHR47424">
    <property type="entry name" value="REGULATORY PROTEIN GAL4"/>
    <property type="match status" value="1"/>
</dbReference>
<dbReference type="GO" id="GO:0008270">
    <property type="term" value="F:zinc ion binding"/>
    <property type="evidence" value="ECO:0007669"/>
    <property type="project" value="InterPro"/>
</dbReference>
<dbReference type="AlphaFoldDB" id="A0A072P1K4"/>
<dbReference type="EMBL" id="AMGV01000014">
    <property type="protein sequence ID" value="KEF53153.1"/>
    <property type="molecule type" value="Genomic_DNA"/>
</dbReference>
<dbReference type="Proteomes" id="UP000027920">
    <property type="component" value="Unassembled WGS sequence"/>
</dbReference>
<dbReference type="GO" id="GO:0005634">
    <property type="term" value="C:nucleus"/>
    <property type="evidence" value="ECO:0007669"/>
    <property type="project" value="TreeGrafter"/>
</dbReference>
<name>A0A072P1K4_9EURO</name>
<dbReference type="OrthoDB" id="424974at2759"/>
<proteinExistence type="predicted"/>
<evidence type="ECO:0000256" key="1">
    <source>
        <dbReference type="ARBA" id="ARBA00023015"/>
    </source>
</evidence>
<dbReference type="RefSeq" id="XP_013255743.1">
    <property type="nucleotide sequence ID" value="XM_013400289.1"/>
</dbReference>
<reference evidence="7 8" key="1">
    <citation type="submission" date="2013-03" db="EMBL/GenBank/DDBJ databases">
        <title>The Genome Sequence of Exophiala aquamarina CBS 119918.</title>
        <authorList>
            <consortium name="The Broad Institute Genomics Platform"/>
            <person name="Cuomo C."/>
            <person name="de Hoog S."/>
            <person name="Gorbushina A."/>
            <person name="Walker B."/>
            <person name="Young S.K."/>
            <person name="Zeng Q."/>
            <person name="Gargeya S."/>
            <person name="Fitzgerald M."/>
            <person name="Haas B."/>
            <person name="Abouelleil A."/>
            <person name="Allen A.W."/>
            <person name="Alvarado L."/>
            <person name="Arachchi H.M."/>
            <person name="Berlin A.M."/>
            <person name="Chapman S.B."/>
            <person name="Gainer-Dewar J."/>
            <person name="Goldberg J."/>
            <person name="Griggs A."/>
            <person name="Gujja S."/>
            <person name="Hansen M."/>
            <person name="Howarth C."/>
            <person name="Imamovic A."/>
            <person name="Ireland A."/>
            <person name="Larimer J."/>
            <person name="McCowan C."/>
            <person name="Murphy C."/>
            <person name="Pearson M."/>
            <person name="Poon T.W."/>
            <person name="Priest M."/>
            <person name="Roberts A."/>
            <person name="Saif S."/>
            <person name="Shea T."/>
            <person name="Sisk P."/>
            <person name="Sykes S."/>
            <person name="Wortman J."/>
            <person name="Nusbaum C."/>
            <person name="Birren B."/>
        </authorList>
    </citation>
    <scope>NUCLEOTIDE SEQUENCE [LARGE SCALE GENOMIC DNA]</scope>
    <source>
        <strain evidence="7 8">CBS 119918</strain>
    </source>
</reference>
<keyword evidence="1" id="KW-0805">Transcription regulation</keyword>
<keyword evidence="2" id="KW-0238">DNA-binding</keyword>
<accession>A0A072P1K4</accession>
<dbReference type="InterPro" id="IPR007219">
    <property type="entry name" value="XnlR_reg_dom"/>
</dbReference>
<feature type="compositionally biased region" description="Polar residues" evidence="5">
    <location>
        <begin position="599"/>
        <end position="618"/>
    </location>
</feature>
<evidence type="ECO:0000256" key="3">
    <source>
        <dbReference type="ARBA" id="ARBA00023163"/>
    </source>
</evidence>
<keyword evidence="3" id="KW-0804">Transcription</keyword>
<dbReference type="InterPro" id="IPR051127">
    <property type="entry name" value="Fungal_SecMet_Regulators"/>
</dbReference>
<dbReference type="GO" id="GO:0000435">
    <property type="term" value="P:positive regulation of transcription from RNA polymerase II promoter by galactose"/>
    <property type="evidence" value="ECO:0007669"/>
    <property type="project" value="TreeGrafter"/>
</dbReference>
<dbReference type="GeneID" id="25285505"/>
<dbReference type="CDD" id="cd12148">
    <property type="entry name" value="fungal_TF_MHR"/>
    <property type="match status" value="1"/>
</dbReference>
<organism evidence="7 8">
    <name type="scientific">Exophiala aquamarina CBS 119918</name>
    <dbReference type="NCBI Taxonomy" id="1182545"/>
    <lineage>
        <taxon>Eukaryota</taxon>
        <taxon>Fungi</taxon>
        <taxon>Dikarya</taxon>
        <taxon>Ascomycota</taxon>
        <taxon>Pezizomycotina</taxon>
        <taxon>Eurotiomycetes</taxon>
        <taxon>Chaetothyriomycetidae</taxon>
        <taxon>Chaetothyriales</taxon>
        <taxon>Herpotrichiellaceae</taxon>
        <taxon>Exophiala</taxon>
    </lineage>
</organism>